<sequence length="250" mass="25637">MIRTLAIIAAAGFVLCLGALSAAVGLAGGSKGLHDKITQFAKEMDIQIETEAGDEIILGVAEGPSVTRKLAWDGTDTLEIDAFADVTYVQGPARTVSLEGPAALLDKITIKDGRIDFEGGRWKGGALKVVIEAPGVSHFDMGGVQDLKITGYDQDTLEVNLSGAGRVTATGKTRKASLAISGTGAANLAALEMDEAEVDLSGAGKATLGPKQSAKIDVSGIGEVELTRRPAQLEQNISGAGRVSQPGLPG</sequence>
<dbReference type="KEGG" id="phb:HYN04_01950"/>
<protein>
    <submittedName>
        <fullName evidence="3">DUF2807 domain-containing protein</fullName>
    </submittedName>
</protein>
<name>A0A2Z3HR74_9CAUL</name>
<reference evidence="4" key="1">
    <citation type="submission" date="2018-05" db="EMBL/GenBank/DDBJ databases">
        <title>Genome sequencing of Phenylobacterium sp. HYN0004.</title>
        <authorList>
            <person name="Yi H."/>
            <person name="Baek C."/>
        </authorList>
    </citation>
    <scope>NUCLEOTIDE SEQUENCE [LARGE SCALE GENOMIC DNA]</scope>
    <source>
        <strain evidence="4">HYN0004</strain>
    </source>
</reference>
<dbReference type="AlphaFoldDB" id="A0A2Z3HR74"/>
<feature type="region of interest" description="Disordered" evidence="1">
    <location>
        <begin position="230"/>
        <end position="250"/>
    </location>
</feature>
<accession>A0A2Z3HR74</accession>
<evidence type="ECO:0000256" key="1">
    <source>
        <dbReference type="SAM" id="MobiDB-lite"/>
    </source>
</evidence>
<dbReference type="RefSeq" id="WP_110449205.1">
    <property type="nucleotide sequence ID" value="NZ_CP029479.1"/>
</dbReference>
<dbReference type="OrthoDB" id="7210382at2"/>
<dbReference type="EMBL" id="CP029479">
    <property type="protein sequence ID" value="AWM76636.1"/>
    <property type="molecule type" value="Genomic_DNA"/>
</dbReference>
<gene>
    <name evidence="3" type="ORF">HYN04_01950</name>
</gene>
<evidence type="ECO:0000313" key="3">
    <source>
        <dbReference type="EMBL" id="AWM76636.1"/>
    </source>
</evidence>
<evidence type="ECO:0000313" key="4">
    <source>
        <dbReference type="Proteomes" id="UP000247763"/>
    </source>
</evidence>
<dbReference type="Gene3D" id="2.160.20.120">
    <property type="match status" value="1"/>
</dbReference>
<evidence type="ECO:0000259" key="2">
    <source>
        <dbReference type="Pfam" id="PF10988"/>
    </source>
</evidence>
<keyword evidence="4" id="KW-1185">Reference proteome</keyword>
<dbReference type="InterPro" id="IPR021255">
    <property type="entry name" value="DUF2807"/>
</dbReference>
<dbReference type="Proteomes" id="UP000247763">
    <property type="component" value="Chromosome"/>
</dbReference>
<organism evidence="3 4">
    <name type="scientific">Phenylobacterium parvum</name>
    <dbReference type="NCBI Taxonomy" id="2201350"/>
    <lineage>
        <taxon>Bacteria</taxon>
        <taxon>Pseudomonadati</taxon>
        <taxon>Pseudomonadota</taxon>
        <taxon>Alphaproteobacteria</taxon>
        <taxon>Caulobacterales</taxon>
        <taxon>Caulobacteraceae</taxon>
        <taxon>Phenylobacterium</taxon>
    </lineage>
</organism>
<feature type="domain" description="Putative auto-transporter adhesin head GIN" evidence="2">
    <location>
        <begin position="77"/>
        <end position="230"/>
    </location>
</feature>
<dbReference type="Pfam" id="PF10988">
    <property type="entry name" value="DUF2807"/>
    <property type="match status" value="1"/>
</dbReference>
<proteinExistence type="predicted"/>